<comment type="similarity">
    <text evidence="1">Belongs to the Gfa family.</text>
</comment>
<dbReference type="GO" id="GO:0016846">
    <property type="term" value="F:carbon-sulfur lyase activity"/>
    <property type="evidence" value="ECO:0007669"/>
    <property type="project" value="InterPro"/>
</dbReference>
<dbReference type="KEGG" id="suam:BOO69_12510"/>
<dbReference type="GO" id="GO:0046872">
    <property type="term" value="F:metal ion binding"/>
    <property type="evidence" value="ECO:0007669"/>
    <property type="project" value="UniProtKB-KW"/>
</dbReference>
<proteinExistence type="inferred from homology"/>
<gene>
    <name evidence="5" type="ORF">BOO69_12510</name>
</gene>
<evidence type="ECO:0000259" key="4">
    <source>
        <dbReference type="PROSITE" id="PS51891"/>
    </source>
</evidence>
<evidence type="ECO:0000256" key="2">
    <source>
        <dbReference type="ARBA" id="ARBA00022723"/>
    </source>
</evidence>
<dbReference type="Pfam" id="PF04828">
    <property type="entry name" value="GFA"/>
    <property type="match status" value="1"/>
</dbReference>
<evidence type="ECO:0000256" key="1">
    <source>
        <dbReference type="ARBA" id="ARBA00005495"/>
    </source>
</evidence>
<dbReference type="STRING" id="1917485.BOO69_12510"/>
<dbReference type="Proteomes" id="UP000181897">
    <property type="component" value="Chromosome"/>
</dbReference>
<dbReference type="InterPro" id="IPR011057">
    <property type="entry name" value="Mss4-like_sf"/>
</dbReference>
<keyword evidence="6" id="KW-1185">Reference proteome</keyword>
<keyword evidence="3" id="KW-0862">Zinc</keyword>
<organism evidence="5 6">
    <name type="scientific">Sulfitobacter alexandrii</name>
    <dbReference type="NCBI Taxonomy" id="1917485"/>
    <lineage>
        <taxon>Bacteria</taxon>
        <taxon>Pseudomonadati</taxon>
        <taxon>Pseudomonadota</taxon>
        <taxon>Alphaproteobacteria</taxon>
        <taxon>Rhodobacterales</taxon>
        <taxon>Roseobacteraceae</taxon>
        <taxon>Sulfitobacter</taxon>
    </lineage>
</organism>
<dbReference type="InterPro" id="IPR052355">
    <property type="entry name" value="CENP-V-like"/>
</dbReference>
<evidence type="ECO:0000256" key="3">
    <source>
        <dbReference type="ARBA" id="ARBA00022833"/>
    </source>
</evidence>
<dbReference type="PANTHER" id="PTHR28620:SF1">
    <property type="entry name" value="CENP-V_GFA DOMAIN-CONTAINING PROTEIN"/>
    <property type="match status" value="1"/>
</dbReference>
<dbReference type="EMBL" id="CP018076">
    <property type="protein sequence ID" value="APE45468.1"/>
    <property type="molecule type" value="Genomic_DNA"/>
</dbReference>
<reference evidence="5 6" key="1">
    <citation type="submission" date="2016-11" db="EMBL/GenBank/DDBJ databases">
        <title>Complete genome sequence of Sulfitobacter sp. AM1-D1, a toxic bacteria associated with marine dinoflagellate Alexandrium minutum in East China Sea.</title>
        <authorList>
            <person name="Yang Q."/>
            <person name="Zhang X."/>
            <person name="Tian X."/>
        </authorList>
    </citation>
    <scope>NUCLEOTIDE SEQUENCE [LARGE SCALE GENOMIC DNA]</scope>
    <source>
        <strain evidence="5 6">AM1-D1</strain>
    </source>
</reference>
<dbReference type="InterPro" id="IPR006913">
    <property type="entry name" value="CENP-V/GFA"/>
</dbReference>
<keyword evidence="2" id="KW-0479">Metal-binding</keyword>
<dbReference type="PANTHER" id="PTHR28620">
    <property type="entry name" value="CENTROMERE PROTEIN V"/>
    <property type="match status" value="1"/>
</dbReference>
<dbReference type="Gene3D" id="2.170.150.70">
    <property type="match status" value="1"/>
</dbReference>
<accession>A0A1J0WM78</accession>
<evidence type="ECO:0000313" key="5">
    <source>
        <dbReference type="EMBL" id="APE45468.1"/>
    </source>
</evidence>
<name>A0A1J0WM78_9RHOB</name>
<feature type="domain" description="CENP-V/GFA" evidence="4">
    <location>
        <begin position="3"/>
        <end position="109"/>
    </location>
</feature>
<sequence length="127" mass="13875">MDIKASCHCGAVEVTAHLPDGLEGATRCTCSFCKRRQGAAVTATTASVRVTKGAENLTRYTWGTHTAQHHFCKTCGIYVYHQRPSDPTQSGINIGCIEGVRTWEHEPFEWVDGVNHPSDRKTAGGED</sequence>
<protein>
    <submittedName>
        <fullName evidence="5">Aldehyde-activating protein</fullName>
    </submittedName>
</protein>
<evidence type="ECO:0000313" key="6">
    <source>
        <dbReference type="Proteomes" id="UP000181897"/>
    </source>
</evidence>
<dbReference type="SUPFAM" id="SSF51316">
    <property type="entry name" value="Mss4-like"/>
    <property type="match status" value="1"/>
</dbReference>
<dbReference type="AlphaFoldDB" id="A0A1J0WM78"/>
<dbReference type="PROSITE" id="PS51891">
    <property type="entry name" value="CENP_V_GFA"/>
    <property type="match status" value="1"/>
</dbReference>